<protein>
    <submittedName>
        <fullName evidence="1">Uncharacterized protein</fullName>
    </submittedName>
</protein>
<keyword evidence="2" id="KW-1185">Reference proteome</keyword>
<organism evidence="1 2">
    <name type="scientific">Blepharisma stoltei</name>
    <dbReference type="NCBI Taxonomy" id="1481888"/>
    <lineage>
        <taxon>Eukaryota</taxon>
        <taxon>Sar</taxon>
        <taxon>Alveolata</taxon>
        <taxon>Ciliophora</taxon>
        <taxon>Postciliodesmatophora</taxon>
        <taxon>Heterotrichea</taxon>
        <taxon>Heterotrichida</taxon>
        <taxon>Blepharismidae</taxon>
        <taxon>Blepharisma</taxon>
    </lineage>
</organism>
<dbReference type="SUPFAM" id="SSF52141">
    <property type="entry name" value="Uracil-DNA glycosylase-like"/>
    <property type="match status" value="1"/>
</dbReference>
<comment type="caution">
    <text evidence="1">The sequence shown here is derived from an EMBL/GenBank/DDBJ whole genome shotgun (WGS) entry which is preliminary data.</text>
</comment>
<proteinExistence type="predicted"/>
<dbReference type="AlphaFoldDB" id="A0AAU9IQ91"/>
<dbReference type="Proteomes" id="UP001162131">
    <property type="component" value="Unassembled WGS sequence"/>
</dbReference>
<reference evidence="1" key="1">
    <citation type="submission" date="2021-09" db="EMBL/GenBank/DDBJ databases">
        <authorList>
            <consortium name="AG Swart"/>
            <person name="Singh M."/>
            <person name="Singh A."/>
            <person name="Seah K."/>
            <person name="Emmerich C."/>
        </authorList>
    </citation>
    <scope>NUCLEOTIDE SEQUENCE</scope>
    <source>
        <strain evidence="1">ATCC30299</strain>
    </source>
</reference>
<evidence type="ECO:0000313" key="1">
    <source>
        <dbReference type="EMBL" id="CAG9316986.1"/>
    </source>
</evidence>
<dbReference type="InterPro" id="IPR036895">
    <property type="entry name" value="Uracil-DNA_glycosylase-like_sf"/>
</dbReference>
<dbReference type="EMBL" id="CAJZBQ010000017">
    <property type="protein sequence ID" value="CAG9316986.1"/>
    <property type="molecule type" value="Genomic_DNA"/>
</dbReference>
<sequence>MDNTIHTVLDVAPKSRQLHRVDLRTKTYSCTKIQKLKNRQIDYKVVCQLSDDQLLCYYYDNSFKKGRIFYINSSGNISYGGFFDFLKTVAALWAHICQYLYNNVKGIKYKNYVYLMGQHCGILRYNLLKNTCSTVLQINFGAYSLAIIDDKILIVGSQGRALIYDCSINSVSSAFTFQSLWSISIGTINKTFFLIDYQGVVVKSGELNPYEWTLLGKIFLHRINLIESNMLNYDNLTYFFSKGNLYKFDLEYLNFSKIHFAFGKKEPYFEYTMQSLKFIDITINAELNSWADAFKPIEHYFINQTNYIEQILQIAFNPSDFPIKFLVEYPVFENRKVIIIDGQDSYGLMNWLNYDRELFGCKNKCLSMQDYWNNNIRSLKNWSKQGVIVPNLSWMVYRGAPIKEIIEIFKNGKKGLIWLLIGRNSRVYYEFIYQNEDKVIYSYDPEDKPFQLVNQFLKEAGEEEIDWRIWI</sequence>
<evidence type="ECO:0000313" key="2">
    <source>
        <dbReference type="Proteomes" id="UP001162131"/>
    </source>
</evidence>
<dbReference type="Gene3D" id="3.40.470.10">
    <property type="entry name" value="Uracil-DNA glycosylase-like domain"/>
    <property type="match status" value="1"/>
</dbReference>
<accession>A0AAU9IQ91</accession>
<name>A0AAU9IQ91_9CILI</name>
<gene>
    <name evidence="1" type="ORF">BSTOLATCC_MIC17613</name>
</gene>